<evidence type="ECO:0000313" key="3">
    <source>
        <dbReference type="Proteomes" id="UP001417504"/>
    </source>
</evidence>
<name>A0AAP0KKR2_9MAGN</name>
<dbReference type="Pfam" id="PF03004">
    <property type="entry name" value="Transposase_24"/>
    <property type="match status" value="1"/>
</dbReference>
<proteinExistence type="predicted"/>
<reference evidence="2 3" key="1">
    <citation type="submission" date="2024-01" db="EMBL/GenBank/DDBJ databases">
        <title>Genome assemblies of Stephania.</title>
        <authorList>
            <person name="Yang L."/>
        </authorList>
    </citation>
    <scope>NUCLEOTIDE SEQUENCE [LARGE SCALE GENOMIC DNA]</scope>
    <source>
        <strain evidence="2">QJT</strain>
        <tissue evidence="2">Leaf</tissue>
    </source>
</reference>
<accession>A0AAP0KKR2</accession>
<evidence type="ECO:0000256" key="1">
    <source>
        <dbReference type="SAM" id="MobiDB-lite"/>
    </source>
</evidence>
<feature type="compositionally biased region" description="Basic and acidic residues" evidence="1">
    <location>
        <begin position="211"/>
        <end position="228"/>
    </location>
</feature>
<protein>
    <submittedName>
        <fullName evidence="2">Uncharacterized protein</fullName>
    </submittedName>
</protein>
<keyword evidence="3" id="KW-1185">Reference proteome</keyword>
<dbReference type="InterPro" id="IPR004252">
    <property type="entry name" value="Probable_transposase_24"/>
</dbReference>
<dbReference type="Proteomes" id="UP001417504">
    <property type="component" value="Unassembled WGS sequence"/>
</dbReference>
<feature type="region of interest" description="Disordered" evidence="1">
    <location>
        <begin position="48"/>
        <end position="74"/>
    </location>
</feature>
<feature type="compositionally biased region" description="Basic and acidic residues" evidence="1">
    <location>
        <begin position="48"/>
        <end position="60"/>
    </location>
</feature>
<feature type="region of interest" description="Disordered" evidence="1">
    <location>
        <begin position="180"/>
        <end position="228"/>
    </location>
</feature>
<dbReference type="AlphaFoldDB" id="A0AAP0KKR2"/>
<organism evidence="2 3">
    <name type="scientific">Stephania japonica</name>
    <dbReference type="NCBI Taxonomy" id="461633"/>
    <lineage>
        <taxon>Eukaryota</taxon>
        <taxon>Viridiplantae</taxon>
        <taxon>Streptophyta</taxon>
        <taxon>Embryophyta</taxon>
        <taxon>Tracheophyta</taxon>
        <taxon>Spermatophyta</taxon>
        <taxon>Magnoliopsida</taxon>
        <taxon>Ranunculales</taxon>
        <taxon>Menispermaceae</taxon>
        <taxon>Menispermoideae</taxon>
        <taxon>Cissampelideae</taxon>
        <taxon>Stephania</taxon>
    </lineage>
</organism>
<dbReference type="EMBL" id="JBBNAE010000001">
    <property type="protein sequence ID" value="KAK9154291.1"/>
    <property type="molecule type" value="Genomic_DNA"/>
</dbReference>
<evidence type="ECO:0000313" key="2">
    <source>
        <dbReference type="EMBL" id="KAK9154291.1"/>
    </source>
</evidence>
<gene>
    <name evidence="2" type="ORF">Sjap_001771</name>
</gene>
<feature type="compositionally biased region" description="Pro residues" evidence="1">
    <location>
        <begin position="187"/>
        <end position="196"/>
    </location>
</feature>
<sequence length="228" mass="26098">MLATYNWLLTLYAMNNFVMTVHFRWDSAIHDDLVHAAYNTKESEDFLARSKQASENRNTEVEGPETGVSKHSGGSVSFVTTNERLTRASERTLTVNDLYLHLHTKNHDGVTFVDTISARFYAQLERRRQELTQATPDQSVDEMALYYDVDSMVPRSEFDNIANQLRQVVAFMQSQFGMTIDRAGPSQLPPPSPPPLQEQQQHVQMDPADPVQHDDVNRERQDWVVEDA</sequence>
<comment type="caution">
    <text evidence="2">The sequence shown here is derived from an EMBL/GenBank/DDBJ whole genome shotgun (WGS) entry which is preliminary data.</text>
</comment>